<dbReference type="AlphaFoldDB" id="A0AAV7R3A9"/>
<gene>
    <name evidence="2" type="ORF">NDU88_011549</name>
</gene>
<feature type="compositionally biased region" description="Polar residues" evidence="1">
    <location>
        <begin position="24"/>
        <end position="39"/>
    </location>
</feature>
<evidence type="ECO:0000313" key="3">
    <source>
        <dbReference type="Proteomes" id="UP001066276"/>
    </source>
</evidence>
<reference evidence="2" key="1">
    <citation type="journal article" date="2022" name="bioRxiv">
        <title>Sequencing and chromosome-scale assembly of the giantPleurodeles waltlgenome.</title>
        <authorList>
            <person name="Brown T."/>
            <person name="Elewa A."/>
            <person name="Iarovenko S."/>
            <person name="Subramanian E."/>
            <person name="Araus A.J."/>
            <person name="Petzold A."/>
            <person name="Susuki M."/>
            <person name="Suzuki K.-i.T."/>
            <person name="Hayashi T."/>
            <person name="Toyoda A."/>
            <person name="Oliveira C."/>
            <person name="Osipova E."/>
            <person name="Leigh N.D."/>
            <person name="Simon A."/>
            <person name="Yun M.H."/>
        </authorList>
    </citation>
    <scope>NUCLEOTIDE SEQUENCE</scope>
    <source>
        <strain evidence="2">20211129_DDA</strain>
        <tissue evidence="2">Liver</tissue>
    </source>
</reference>
<comment type="caution">
    <text evidence="2">The sequence shown here is derived from an EMBL/GenBank/DDBJ whole genome shotgun (WGS) entry which is preliminary data.</text>
</comment>
<name>A0AAV7R3A9_PLEWA</name>
<feature type="compositionally biased region" description="Basic residues" evidence="1">
    <location>
        <begin position="1"/>
        <end position="23"/>
    </location>
</feature>
<proteinExistence type="predicted"/>
<feature type="region of interest" description="Disordered" evidence="1">
    <location>
        <begin position="1"/>
        <end position="39"/>
    </location>
</feature>
<keyword evidence="3" id="KW-1185">Reference proteome</keyword>
<organism evidence="2 3">
    <name type="scientific">Pleurodeles waltl</name>
    <name type="common">Iberian ribbed newt</name>
    <dbReference type="NCBI Taxonomy" id="8319"/>
    <lineage>
        <taxon>Eukaryota</taxon>
        <taxon>Metazoa</taxon>
        <taxon>Chordata</taxon>
        <taxon>Craniata</taxon>
        <taxon>Vertebrata</taxon>
        <taxon>Euteleostomi</taxon>
        <taxon>Amphibia</taxon>
        <taxon>Batrachia</taxon>
        <taxon>Caudata</taxon>
        <taxon>Salamandroidea</taxon>
        <taxon>Salamandridae</taxon>
        <taxon>Pleurodelinae</taxon>
        <taxon>Pleurodeles</taxon>
    </lineage>
</organism>
<protein>
    <submittedName>
        <fullName evidence="2">Uncharacterized protein</fullName>
    </submittedName>
</protein>
<sequence>MGGRARIRSGVHARKALGNKQQKRTAQNGETQPRSPNLTLHNIKAATRCVPRREDKRSPNTKRAMAEIQNTINGKVATANCCGA</sequence>
<dbReference type="Proteomes" id="UP001066276">
    <property type="component" value="Chromosome 6"/>
</dbReference>
<evidence type="ECO:0000256" key="1">
    <source>
        <dbReference type="SAM" id="MobiDB-lite"/>
    </source>
</evidence>
<dbReference type="EMBL" id="JANPWB010000010">
    <property type="protein sequence ID" value="KAJ1145258.1"/>
    <property type="molecule type" value="Genomic_DNA"/>
</dbReference>
<accession>A0AAV7R3A9</accession>
<evidence type="ECO:0000313" key="2">
    <source>
        <dbReference type="EMBL" id="KAJ1145258.1"/>
    </source>
</evidence>